<dbReference type="Gene3D" id="1.50.10.10">
    <property type="match status" value="1"/>
</dbReference>
<dbReference type="InterPro" id="IPR008928">
    <property type="entry name" value="6-hairpin_glycosidase_sf"/>
</dbReference>
<evidence type="ECO:0000256" key="2">
    <source>
        <dbReference type="ARBA" id="ARBA00038358"/>
    </source>
</evidence>
<dbReference type="GO" id="GO:0052757">
    <property type="term" value="F:chondroitin hydrolase activity"/>
    <property type="evidence" value="ECO:0007669"/>
    <property type="project" value="TreeGrafter"/>
</dbReference>
<reference evidence="4" key="1">
    <citation type="journal article" date="2014" name="Int. J. Syst. Evol. Microbiol.">
        <title>Complete genome sequence of Corynebacterium casei LMG S-19264T (=DSM 44701T), isolated from a smear-ripened cheese.</title>
        <authorList>
            <consortium name="US DOE Joint Genome Institute (JGI-PGF)"/>
            <person name="Walter F."/>
            <person name="Albersmeier A."/>
            <person name="Kalinowski J."/>
            <person name="Ruckert C."/>
        </authorList>
    </citation>
    <scope>NUCLEOTIDE SEQUENCE</scope>
    <source>
        <strain evidence="4">CGMCC 1.12195</strain>
    </source>
</reference>
<keyword evidence="5" id="KW-1185">Reference proteome</keyword>
<evidence type="ECO:0000256" key="3">
    <source>
        <dbReference type="SAM" id="SignalP"/>
    </source>
</evidence>
<evidence type="ECO:0000256" key="1">
    <source>
        <dbReference type="ARBA" id="ARBA00022801"/>
    </source>
</evidence>
<evidence type="ECO:0000313" key="5">
    <source>
        <dbReference type="Proteomes" id="UP000660862"/>
    </source>
</evidence>
<dbReference type="InterPro" id="IPR052369">
    <property type="entry name" value="UG_Glycosaminoglycan_Hydrolase"/>
</dbReference>
<gene>
    <name evidence="4" type="ORF">GCM10007415_03610</name>
</gene>
<dbReference type="EMBL" id="BMER01000001">
    <property type="protein sequence ID" value="GGG75249.1"/>
    <property type="molecule type" value="Genomic_DNA"/>
</dbReference>
<evidence type="ECO:0000313" key="4">
    <source>
        <dbReference type="EMBL" id="GGG75249.1"/>
    </source>
</evidence>
<dbReference type="SUPFAM" id="SSF48208">
    <property type="entry name" value="Six-hairpin glycosidases"/>
    <property type="match status" value="1"/>
</dbReference>
<dbReference type="Proteomes" id="UP000660862">
    <property type="component" value="Unassembled WGS sequence"/>
</dbReference>
<name>A0A917HDW2_9SPHI</name>
<sequence length="407" mass="45797">MKTLLWKVLATTATTLLANAGSPDNRTDTSVLDETYIERELSAAAEQIKTLIRATPPDSFPTTFEHGKPFFSDSRSWTSGFYPGTLWYLYEYTDDTELKEEGRRKLGVLEKEKNNRSTHDLGFMLYCSFGNAWRIAKKPHDAEVLMAGANALASRFNETVGCIRSWDFGQNRWQFPVIIDNMMNLELLNWASRMSGEERYQELSKSHADKTLANHFRPDHSTYHVVDYDTVSGEAVQHLTYQGIADESAWARGQSWALYGYTMMFRDTRDSVYLDQAVKVATYLLEHPGLPDDLIPYWDFDLAGTPGTCRDVSAAALNASALIELSAFVDAGRRARYMNTAEAILFNLGKAPYRAKPGEAGGFLLKHSVGNFPGGTEIDVPLSYADYYYVEALIRFGQTMGFLTTNE</sequence>
<dbReference type="RefSeq" id="WP_188504228.1">
    <property type="nucleotide sequence ID" value="NZ_BMER01000001.1"/>
</dbReference>
<feature type="signal peptide" evidence="3">
    <location>
        <begin position="1"/>
        <end position="20"/>
    </location>
</feature>
<comment type="similarity">
    <text evidence="2">Belongs to the glycosyl hydrolase 88 family.</text>
</comment>
<accession>A0A917HDW2</accession>
<reference evidence="4" key="2">
    <citation type="submission" date="2020-09" db="EMBL/GenBank/DDBJ databases">
        <authorList>
            <person name="Sun Q."/>
            <person name="Zhou Y."/>
        </authorList>
    </citation>
    <scope>NUCLEOTIDE SEQUENCE</scope>
    <source>
        <strain evidence="4">CGMCC 1.12195</strain>
    </source>
</reference>
<dbReference type="AlphaFoldDB" id="A0A917HDW2"/>
<feature type="chain" id="PRO_5037572785" evidence="3">
    <location>
        <begin position="21"/>
        <end position="407"/>
    </location>
</feature>
<dbReference type="PANTHER" id="PTHR36845:SF1">
    <property type="entry name" value="HYDROLASE, PUTATIVE (AFU_ORTHOLOGUE AFUA_7G05090)-RELATED"/>
    <property type="match status" value="1"/>
</dbReference>
<comment type="caution">
    <text evidence="4">The sequence shown here is derived from an EMBL/GenBank/DDBJ whole genome shotgun (WGS) entry which is preliminary data.</text>
</comment>
<dbReference type="GO" id="GO:0000272">
    <property type="term" value="P:polysaccharide catabolic process"/>
    <property type="evidence" value="ECO:0007669"/>
    <property type="project" value="TreeGrafter"/>
</dbReference>
<proteinExistence type="inferred from homology"/>
<keyword evidence="1 4" id="KW-0378">Hydrolase</keyword>
<keyword evidence="3" id="KW-0732">Signal</keyword>
<organism evidence="4 5">
    <name type="scientific">Parapedobacter pyrenivorans</name>
    <dbReference type="NCBI Taxonomy" id="1305674"/>
    <lineage>
        <taxon>Bacteria</taxon>
        <taxon>Pseudomonadati</taxon>
        <taxon>Bacteroidota</taxon>
        <taxon>Sphingobacteriia</taxon>
        <taxon>Sphingobacteriales</taxon>
        <taxon>Sphingobacteriaceae</taxon>
        <taxon>Parapedobacter</taxon>
    </lineage>
</organism>
<dbReference type="InterPro" id="IPR012341">
    <property type="entry name" value="6hp_glycosidase-like_sf"/>
</dbReference>
<protein>
    <submittedName>
        <fullName evidence="4">Glucuronyl hydrolase</fullName>
    </submittedName>
</protein>
<dbReference type="PANTHER" id="PTHR36845">
    <property type="entry name" value="HYDROLASE, PUTATIVE (AFU_ORTHOLOGUE AFUA_7G05090)-RELATED"/>
    <property type="match status" value="1"/>
</dbReference>